<dbReference type="GO" id="GO:0008270">
    <property type="term" value="F:zinc ion binding"/>
    <property type="evidence" value="ECO:0007669"/>
    <property type="project" value="UniProtKB-KW"/>
</dbReference>
<keyword evidence="6" id="KW-0238">DNA-binding</keyword>
<dbReference type="SMART" id="SM00399">
    <property type="entry name" value="ZnF_C4"/>
    <property type="match status" value="1"/>
</dbReference>
<dbReference type="PANTHER" id="PTHR24082:SF473">
    <property type="entry name" value="ECDYSONE-INDUCED PROTEIN 75B, ISOFORM B"/>
    <property type="match status" value="1"/>
</dbReference>
<feature type="domain" description="Nuclear receptor" evidence="11">
    <location>
        <begin position="137"/>
        <end position="216"/>
    </location>
</feature>
<dbReference type="InterPro" id="IPR013088">
    <property type="entry name" value="Znf_NHR/GATA"/>
</dbReference>
<evidence type="ECO:0000259" key="11">
    <source>
        <dbReference type="PROSITE" id="PS51030"/>
    </source>
</evidence>
<evidence type="ECO:0000313" key="13">
    <source>
        <dbReference type="Proteomes" id="UP000605970"/>
    </source>
</evidence>
<organism evidence="12 13">
    <name type="scientific">Meloidogyne graminicola</name>
    <dbReference type="NCBI Taxonomy" id="189291"/>
    <lineage>
        <taxon>Eukaryota</taxon>
        <taxon>Metazoa</taxon>
        <taxon>Ecdysozoa</taxon>
        <taxon>Nematoda</taxon>
        <taxon>Chromadorea</taxon>
        <taxon>Rhabditida</taxon>
        <taxon>Tylenchina</taxon>
        <taxon>Tylenchomorpha</taxon>
        <taxon>Tylenchoidea</taxon>
        <taxon>Meloidogynidae</taxon>
        <taxon>Meloidogyninae</taxon>
        <taxon>Meloidogyne</taxon>
    </lineage>
</organism>
<comment type="caution">
    <text evidence="12">The sequence shown here is derived from an EMBL/GenBank/DDBJ whole genome shotgun (WGS) entry which is preliminary data.</text>
</comment>
<dbReference type="GO" id="GO:0000978">
    <property type="term" value="F:RNA polymerase II cis-regulatory region sequence-specific DNA binding"/>
    <property type="evidence" value="ECO:0007669"/>
    <property type="project" value="TreeGrafter"/>
</dbReference>
<feature type="region of interest" description="Disordered" evidence="10">
    <location>
        <begin position="28"/>
        <end position="65"/>
    </location>
</feature>
<keyword evidence="8 12" id="KW-0675">Receptor</keyword>
<protein>
    <submittedName>
        <fullName evidence="12">Nuclear receptor domain-containing protein</fullName>
    </submittedName>
</protein>
<keyword evidence="7" id="KW-0804">Transcription</keyword>
<keyword evidence="3" id="KW-0863">Zinc-finger</keyword>
<dbReference type="GO" id="GO:0009755">
    <property type="term" value="P:hormone-mediated signaling pathway"/>
    <property type="evidence" value="ECO:0007669"/>
    <property type="project" value="TreeGrafter"/>
</dbReference>
<evidence type="ECO:0000256" key="10">
    <source>
        <dbReference type="SAM" id="MobiDB-lite"/>
    </source>
</evidence>
<proteinExistence type="inferred from homology"/>
<comment type="similarity">
    <text evidence="1">Belongs to the nuclear hormone receptor family.</text>
</comment>
<gene>
    <name evidence="12" type="ORF">Mgra_00006334</name>
</gene>
<accession>A0A8S9ZLB4</accession>
<sequence length="410" mass="47454">MPLFNSGYFYSPQPYYFPNASPPIFFNENSLKEKKSKVEEENDKEKEEEEEEEIEEIKIKEQKSEEKKENNEYEIKIIGGKQGRKINDENKLFVANFKSKLGESIIETFEDNKNSDHFTFANLNTKKDDKNETKTDTNICLVCGDVAGRHYGVISCEGCKGFFRRTVTLGIDLKDNFKCSTGLKKCKLTKETRNNCPFCRYNACISVGMDRIALLKRVKNVNKLESGSNNQNKSDKNLTKVHASIELINKICISFKNNYLHRRNNLINNLEEFENYLFLFFTQSVKIITNEGENNEISEEKTKFLIETNLDSFLVDKFRKGLTADLLQSEEHALISALGFCFLLDSASDVNGRILRSAEKKVQTTSKLVRVNQLRECLHTQMSIRNTNKFNYKTYNAICRNLFNLFEKID</sequence>
<keyword evidence="2" id="KW-0479">Metal-binding</keyword>
<evidence type="ECO:0000313" key="12">
    <source>
        <dbReference type="EMBL" id="KAF7634257.1"/>
    </source>
</evidence>
<evidence type="ECO:0000256" key="4">
    <source>
        <dbReference type="ARBA" id="ARBA00022833"/>
    </source>
</evidence>
<evidence type="ECO:0000256" key="7">
    <source>
        <dbReference type="ARBA" id="ARBA00023163"/>
    </source>
</evidence>
<dbReference type="PROSITE" id="PS51030">
    <property type="entry name" value="NUCLEAR_REC_DBD_2"/>
    <property type="match status" value="1"/>
</dbReference>
<evidence type="ECO:0000256" key="5">
    <source>
        <dbReference type="ARBA" id="ARBA00023015"/>
    </source>
</evidence>
<dbReference type="CDD" id="cd06916">
    <property type="entry name" value="NR_DBD_like"/>
    <property type="match status" value="1"/>
</dbReference>
<dbReference type="PRINTS" id="PR00047">
    <property type="entry name" value="STROIDFINGER"/>
</dbReference>
<dbReference type="AlphaFoldDB" id="A0A8S9ZLB4"/>
<dbReference type="EMBL" id="JABEBT010000061">
    <property type="protein sequence ID" value="KAF7634257.1"/>
    <property type="molecule type" value="Genomic_DNA"/>
</dbReference>
<keyword evidence="9" id="KW-0539">Nucleus</keyword>
<dbReference type="SUPFAM" id="SSF57716">
    <property type="entry name" value="Glucocorticoid receptor-like (DNA-binding domain)"/>
    <property type="match status" value="1"/>
</dbReference>
<dbReference type="InterPro" id="IPR050234">
    <property type="entry name" value="Nuclear_hormone_rcpt_NR1"/>
</dbReference>
<evidence type="ECO:0000256" key="3">
    <source>
        <dbReference type="ARBA" id="ARBA00022771"/>
    </source>
</evidence>
<dbReference type="PANTHER" id="PTHR24082">
    <property type="entry name" value="NUCLEAR HORMONE RECEPTOR"/>
    <property type="match status" value="1"/>
</dbReference>
<feature type="compositionally biased region" description="Acidic residues" evidence="10">
    <location>
        <begin position="46"/>
        <end position="55"/>
    </location>
</feature>
<dbReference type="Pfam" id="PF00105">
    <property type="entry name" value="zf-C4"/>
    <property type="match status" value="1"/>
</dbReference>
<evidence type="ECO:0000256" key="6">
    <source>
        <dbReference type="ARBA" id="ARBA00023125"/>
    </source>
</evidence>
<dbReference type="GO" id="GO:0030154">
    <property type="term" value="P:cell differentiation"/>
    <property type="evidence" value="ECO:0007669"/>
    <property type="project" value="TreeGrafter"/>
</dbReference>
<evidence type="ECO:0000256" key="9">
    <source>
        <dbReference type="ARBA" id="ARBA00023242"/>
    </source>
</evidence>
<dbReference type="Gene3D" id="3.30.50.10">
    <property type="entry name" value="Erythroid Transcription Factor GATA-1, subunit A"/>
    <property type="match status" value="1"/>
</dbReference>
<feature type="compositionally biased region" description="Basic and acidic residues" evidence="10">
    <location>
        <begin position="56"/>
        <end position="65"/>
    </location>
</feature>
<keyword evidence="13" id="KW-1185">Reference proteome</keyword>
<evidence type="ECO:0000256" key="2">
    <source>
        <dbReference type="ARBA" id="ARBA00022723"/>
    </source>
</evidence>
<dbReference type="InterPro" id="IPR001628">
    <property type="entry name" value="Znf_hrmn_rcpt"/>
</dbReference>
<dbReference type="GO" id="GO:0000122">
    <property type="term" value="P:negative regulation of transcription by RNA polymerase II"/>
    <property type="evidence" value="ECO:0007669"/>
    <property type="project" value="TreeGrafter"/>
</dbReference>
<dbReference type="OrthoDB" id="5771769at2759"/>
<name>A0A8S9ZLB4_9BILA</name>
<evidence type="ECO:0000256" key="1">
    <source>
        <dbReference type="ARBA" id="ARBA00005993"/>
    </source>
</evidence>
<evidence type="ECO:0000256" key="8">
    <source>
        <dbReference type="ARBA" id="ARBA00023170"/>
    </source>
</evidence>
<keyword evidence="4" id="KW-0862">Zinc</keyword>
<keyword evidence="5" id="KW-0805">Transcription regulation</keyword>
<dbReference type="GO" id="GO:0045944">
    <property type="term" value="P:positive regulation of transcription by RNA polymerase II"/>
    <property type="evidence" value="ECO:0007669"/>
    <property type="project" value="TreeGrafter"/>
</dbReference>
<reference evidence="12" key="1">
    <citation type="journal article" date="2020" name="Ecol. Evol.">
        <title>Genome structure and content of the rice root-knot nematode (Meloidogyne graminicola).</title>
        <authorList>
            <person name="Phan N.T."/>
            <person name="Danchin E.G.J."/>
            <person name="Klopp C."/>
            <person name="Perfus-Barbeoch L."/>
            <person name="Kozlowski D.K."/>
            <person name="Koutsovoulos G.D."/>
            <person name="Lopez-Roques C."/>
            <person name="Bouchez O."/>
            <person name="Zahm M."/>
            <person name="Besnard G."/>
            <person name="Bellafiore S."/>
        </authorList>
    </citation>
    <scope>NUCLEOTIDE SEQUENCE</scope>
    <source>
        <strain evidence="12">VN-18</strain>
    </source>
</reference>
<feature type="compositionally biased region" description="Basic and acidic residues" evidence="10">
    <location>
        <begin position="30"/>
        <end position="45"/>
    </location>
</feature>
<dbReference type="GO" id="GO:0004879">
    <property type="term" value="F:nuclear receptor activity"/>
    <property type="evidence" value="ECO:0007669"/>
    <property type="project" value="TreeGrafter"/>
</dbReference>
<dbReference type="Proteomes" id="UP000605970">
    <property type="component" value="Unassembled WGS sequence"/>
</dbReference>